<dbReference type="AlphaFoldDB" id="A0A975JEY8"/>
<dbReference type="KEGG" id="sual:KDD17_01595"/>
<keyword evidence="8" id="KW-0472">Membrane</keyword>
<dbReference type="Proteomes" id="UP000683291">
    <property type="component" value="Chromosome 1"/>
</dbReference>
<reference evidence="10" key="1">
    <citation type="submission" date="2021-04" db="EMBL/GenBank/DDBJ databases">
        <title>Complete genome sequence for Sulfitobacter sp. strain JK7-1.</title>
        <authorList>
            <person name="Park S.-J."/>
        </authorList>
    </citation>
    <scope>NUCLEOTIDE SEQUENCE</scope>
    <source>
        <strain evidence="10">JK7-1</strain>
    </source>
</reference>
<accession>A0A975JEY8</accession>
<protein>
    <recommendedName>
        <fullName evidence="9">Type II secretion system protein GspC N-terminal domain-containing protein</fullName>
    </recommendedName>
</protein>
<proteinExistence type="predicted"/>
<evidence type="ECO:0000256" key="7">
    <source>
        <dbReference type="ARBA" id="ARBA00022989"/>
    </source>
</evidence>
<keyword evidence="6" id="KW-0653">Protein transport</keyword>
<dbReference type="InterPro" id="IPR024961">
    <property type="entry name" value="T2SS_GspC_N"/>
</dbReference>
<evidence type="ECO:0000256" key="1">
    <source>
        <dbReference type="ARBA" id="ARBA00004533"/>
    </source>
</evidence>
<keyword evidence="11" id="KW-1185">Reference proteome</keyword>
<keyword evidence="2" id="KW-0813">Transport</keyword>
<evidence type="ECO:0000259" key="9">
    <source>
        <dbReference type="Pfam" id="PF11356"/>
    </source>
</evidence>
<dbReference type="GO" id="GO:0005886">
    <property type="term" value="C:plasma membrane"/>
    <property type="evidence" value="ECO:0007669"/>
    <property type="project" value="UniProtKB-SubCell"/>
</dbReference>
<dbReference type="Gene3D" id="2.30.30.830">
    <property type="match status" value="1"/>
</dbReference>
<name>A0A975JEY8_9RHOB</name>
<dbReference type="EMBL" id="CP073581">
    <property type="protein sequence ID" value="QUJ76785.1"/>
    <property type="molecule type" value="Genomic_DNA"/>
</dbReference>
<evidence type="ECO:0000256" key="4">
    <source>
        <dbReference type="ARBA" id="ARBA00022519"/>
    </source>
</evidence>
<keyword evidence="7" id="KW-1133">Transmembrane helix</keyword>
<dbReference type="GO" id="GO:0015031">
    <property type="term" value="P:protein transport"/>
    <property type="evidence" value="ECO:0007669"/>
    <property type="project" value="UniProtKB-KW"/>
</dbReference>
<dbReference type="RefSeq" id="WP_212704982.1">
    <property type="nucleotide sequence ID" value="NZ_CP073581.1"/>
</dbReference>
<comment type="subcellular location">
    <subcellularLocation>
        <location evidence="1">Cell inner membrane</location>
    </subcellularLocation>
</comment>
<dbReference type="SUPFAM" id="SSF50156">
    <property type="entry name" value="PDZ domain-like"/>
    <property type="match status" value="1"/>
</dbReference>
<dbReference type="Pfam" id="PF11356">
    <property type="entry name" value="T2SSC"/>
    <property type="match status" value="1"/>
</dbReference>
<gene>
    <name evidence="10" type="ORF">KDD17_01595</name>
</gene>
<keyword evidence="4" id="KW-0997">Cell inner membrane</keyword>
<evidence type="ECO:0000313" key="11">
    <source>
        <dbReference type="Proteomes" id="UP000683291"/>
    </source>
</evidence>
<evidence type="ECO:0000256" key="5">
    <source>
        <dbReference type="ARBA" id="ARBA00022692"/>
    </source>
</evidence>
<organism evidence="10 11">
    <name type="scientific">Sulfitobacter albidus</name>
    <dbReference type="NCBI Taxonomy" id="2829501"/>
    <lineage>
        <taxon>Bacteria</taxon>
        <taxon>Pseudomonadati</taxon>
        <taxon>Pseudomonadota</taxon>
        <taxon>Alphaproteobacteria</taxon>
        <taxon>Rhodobacterales</taxon>
        <taxon>Roseobacteraceae</taxon>
        <taxon>Sulfitobacter</taxon>
    </lineage>
</organism>
<dbReference type="Gene3D" id="2.30.42.10">
    <property type="match status" value="1"/>
</dbReference>
<evidence type="ECO:0000313" key="10">
    <source>
        <dbReference type="EMBL" id="QUJ76785.1"/>
    </source>
</evidence>
<dbReference type="InterPro" id="IPR036034">
    <property type="entry name" value="PDZ_sf"/>
</dbReference>
<keyword evidence="3" id="KW-1003">Cell membrane</keyword>
<evidence type="ECO:0000256" key="2">
    <source>
        <dbReference type="ARBA" id="ARBA00022448"/>
    </source>
</evidence>
<evidence type="ECO:0000256" key="6">
    <source>
        <dbReference type="ARBA" id="ARBA00022927"/>
    </source>
</evidence>
<evidence type="ECO:0000256" key="8">
    <source>
        <dbReference type="ARBA" id="ARBA00023136"/>
    </source>
</evidence>
<evidence type="ECO:0000256" key="3">
    <source>
        <dbReference type="ARBA" id="ARBA00022475"/>
    </source>
</evidence>
<sequence>MTAARLWTLTALLVVALIASLMFAGARLIWHAQGHTSVLPQELPPIGAAPQETAPRDTAAIAALAPFGQAAAPDAVARPAQQSRISATLRGVLVDPDPAASRAFLLVAGQTAVYRLGDAVSGAELVAINTDTVTLKAGDDLVIVGFDGVVDGDAGTGTALTAAPQVDEAPDDPFARLAAAIVPGQGSIDLRDAPPPETTEEYIAFWRERITQNPQAAMDTVGLELVENGYRVKTDPNIGVSLAGLRAGDVVTRLNGQTLGDLKNDRLLYDEVAASGIARLEVVRDGKALLLTFPLR</sequence>
<keyword evidence="5" id="KW-0812">Transmembrane</keyword>
<feature type="domain" description="Type II secretion system protein GspC N-terminal" evidence="9">
    <location>
        <begin position="17"/>
        <end position="137"/>
    </location>
</feature>